<proteinExistence type="predicted"/>
<dbReference type="AlphaFoldDB" id="A0A7Z0WHH3"/>
<gene>
    <name evidence="2" type="ORF">BLA60_30030</name>
</gene>
<dbReference type="RefSeq" id="WP_075136393.1">
    <property type="nucleotide sequence ID" value="NZ_MSIF01000019.1"/>
</dbReference>
<evidence type="ECO:0000256" key="1">
    <source>
        <dbReference type="SAM" id="Phobius"/>
    </source>
</evidence>
<protein>
    <recommendedName>
        <fullName evidence="4">ABC-type transport system involved in multi-copper enzyme maturation permease subunit</fullName>
    </recommendedName>
</protein>
<dbReference type="GO" id="GO:0140359">
    <property type="term" value="F:ABC-type transporter activity"/>
    <property type="evidence" value="ECO:0007669"/>
    <property type="project" value="InterPro"/>
</dbReference>
<accession>A0A7Z0WHH3</accession>
<name>A0A7Z0WHH3_9PSEU</name>
<evidence type="ECO:0000313" key="2">
    <source>
        <dbReference type="EMBL" id="OLF06792.1"/>
    </source>
</evidence>
<evidence type="ECO:0008006" key="4">
    <source>
        <dbReference type="Google" id="ProtNLM"/>
    </source>
</evidence>
<feature type="transmembrane region" description="Helical" evidence="1">
    <location>
        <begin position="254"/>
        <end position="273"/>
    </location>
</feature>
<dbReference type="Pfam" id="PF12679">
    <property type="entry name" value="ABC2_membrane_2"/>
    <property type="match status" value="1"/>
</dbReference>
<keyword evidence="1" id="KW-1133">Transmembrane helix</keyword>
<feature type="transmembrane region" description="Helical" evidence="1">
    <location>
        <begin position="346"/>
        <end position="366"/>
    </location>
</feature>
<dbReference type="EMBL" id="MSIF01000019">
    <property type="protein sequence ID" value="OLF06792.1"/>
    <property type="molecule type" value="Genomic_DNA"/>
</dbReference>
<sequence>MTPHAEWTKLRTVRAWVAGLLASALMVVAVAVLTGISTDQRNAPPVPVGPEGGPVTDSFYLVHRSLPGNGTISASVIAPDGAPWAKAGLIVKDGTRPGSRYAAIMLTGDHGVRLQHDFVHDVPAAPARWLRLDRDGDTVTGATSADGTHWTTVGTAQVPGRDARVGLFVASPQVVRGRGTVPSASTAVFDDVRVPPGHWTGEQIGAGTATFGGYPRGTIGSFTETAGRLTVTGAGDLAPAVRDGLGSGGTLREILTGTFAALVAVIVLASQFVSTEYRDDLMRVTLTATPRRGRVLAAKAVVLGAVTFVAGLAGSAVAVPLGSTLARASGVYVFPVSPWTQLRVELGTAALLATTAILAVAVATVFRRGAVTTVLTLVVLPYLLVAQLPFLPPDAAHWLTTVTPAAAFAVQQTLVPYHQVSGVYTPYNDYYPLPPWAGLAVLAAYTAVALAVAAAVLRRRDA</sequence>
<feature type="transmembrane region" description="Helical" evidence="1">
    <location>
        <begin position="12"/>
        <end position="36"/>
    </location>
</feature>
<feature type="transmembrane region" description="Helical" evidence="1">
    <location>
        <begin position="373"/>
        <end position="391"/>
    </location>
</feature>
<feature type="transmembrane region" description="Helical" evidence="1">
    <location>
        <begin position="300"/>
        <end position="326"/>
    </location>
</feature>
<keyword evidence="1" id="KW-0472">Membrane</keyword>
<keyword evidence="1" id="KW-0812">Transmembrane</keyword>
<organism evidence="2 3">
    <name type="scientific">Actinophytocola xinjiangensis</name>
    <dbReference type="NCBI Taxonomy" id="485602"/>
    <lineage>
        <taxon>Bacteria</taxon>
        <taxon>Bacillati</taxon>
        <taxon>Actinomycetota</taxon>
        <taxon>Actinomycetes</taxon>
        <taxon>Pseudonocardiales</taxon>
        <taxon>Pseudonocardiaceae</taxon>
    </lineage>
</organism>
<dbReference type="Gene3D" id="2.60.120.200">
    <property type="match status" value="1"/>
</dbReference>
<comment type="caution">
    <text evidence="2">The sequence shown here is derived from an EMBL/GenBank/DDBJ whole genome shotgun (WGS) entry which is preliminary data.</text>
</comment>
<reference evidence="2 3" key="1">
    <citation type="submission" date="2016-12" db="EMBL/GenBank/DDBJ databases">
        <title>The draft genome sequence of Actinophytocola xinjiangensis.</title>
        <authorList>
            <person name="Wang W."/>
            <person name="Yuan L."/>
        </authorList>
    </citation>
    <scope>NUCLEOTIDE SEQUENCE [LARGE SCALE GENOMIC DNA]</scope>
    <source>
        <strain evidence="2 3">CGMCC 4.4663</strain>
    </source>
</reference>
<keyword evidence="3" id="KW-1185">Reference proteome</keyword>
<dbReference type="Proteomes" id="UP000185696">
    <property type="component" value="Unassembled WGS sequence"/>
</dbReference>
<evidence type="ECO:0000313" key="3">
    <source>
        <dbReference type="Proteomes" id="UP000185696"/>
    </source>
</evidence>
<dbReference type="GO" id="GO:0005886">
    <property type="term" value="C:plasma membrane"/>
    <property type="evidence" value="ECO:0007669"/>
    <property type="project" value="UniProtKB-SubCell"/>
</dbReference>
<feature type="transmembrane region" description="Helical" evidence="1">
    <location>
        <begin position="436"/>
        <end position="457"/>
    </location>
</feature>